<dbReference type="GO" id="GO:0051301">
    <property type="term" value="P:cell division"/>
    <property type="evidence" value="ECO:0007669"/>
    <property type="project" value="UniProtKB-KW"/>
</dbReference>
<evidence type="ECO:0000313" key="1">
    <source>
        <dbReference type="EMBL" id="AVK02725.1"/>
    </source>
</evidence>
<keyword evidence="1" id="KW-0131">Cell cycle</keyword>
<accession>A0A2R3ILB3</accession>
<keyword evidence="1" id="KW-0132">Cell division</keyword>
<evidence type="ECO:0000313" key="2">
    <source>
        <dbReference type="Proteomes" id="UP000238390"/>
    </source>
</evidence>
<organism evidence="1 2">
    <name type="scientific">Pseudomonas paraeruginosa</name>
    <dbReference type="NCBI Taxonomy" id="2994495"/>
    <lineage>
        <taxon>Bacteria</taxon>
        <taxon>Pseudomonadati</taxon>
        <taxon>Pseudomonadota</taxon>
        <taxon>Gammaproteobacteria</taxon>
        <taxon>Pseudomonadales</taxon>
        <taxon>Pseudomonadaceae</taxon>
        <taxon>Pseudomonas</taxon>
    </lineage>
</organism>
<dbReference type="Proteomes" id="UP000238390">
    <property type="component" value="Chromosome"/>
</dbReference>
<dbReference type="AlphaFoldDB" id="A0A2R3ILB3"/>
<gene>
    <name evidence="1" type="ORF">CSB93_3858</name>
</gene>
<sequence length="40" mass="4315">MLTPCGGMGRSGRILQIAVFPAHGWCFRSCIGQNAPIVRL</sequence>
<name>A0A2R3ILB3_9PSED</name>
<protein>
    <submittedName>
        <fullName evidence="1">Cell division protein FtsK</fullName>
    </submittedName>
</protein>
<proteinExistence type="predicted"/>
<keyword evidence="2" id="KW-1185">Reference proteome</keyword>
<dbReference type="EMBL" id="CP027169">
    <property type="protein sequence ID" value="AVK02725.1"/>
    <property type="molecule type" value="Genomic_DNA"/>
</dbReference>
<reference evidence="1 2" key="1">
    <citation type="submission" date="2018-02" db="EMBL/GenBank/DDBJ databases">
        <title>FDA/CDC Antimicrobial Resistant Isolate Bank Genome Sequencing.</title>
        <authorList>
            <person name="Benahmed F.H."/>
            <person name="Lutgring J.D."/>
            <person name="Yoo B."/>
            <person name="Machado M."/>
            <person name="Brown A."/>
            <person name="McAllister G."/>
            <person name="Perry A."/>
            <person name="Halpin A.L."/>
            <person name="Vavikolanu K."/>
            <person name="Ott S."/>
            <person name="Zhao X."/>
            <person name="Tallon L.J."/>
            <person name="Sadzewicz L."/>
            <person name="Aluvathingal J."/>
            <person name="Nadendla S."/>
            <person name="Voskania-kordi A."/>
            <person name="Simonyan V."/>
            <person name="Patel J."/>
            <person name="Shawar R.M."/>
        </authorList>
    </citation>
    <scope>NUCLEOTIDE SEQUENCE [LARGE SCALE GENOMIC DNA]</scope>
    <source>
        <strain evidence="1 2">AR_0356</strain>
    </source>
</reference>